<keyword evidence="2" id="KW-1185">Reference proteome</keyword>
<sequence>MLHLLSSLDFGTESKKGIDYILAQNSMGYPEAVHYMTLPRITFQGILLQMHPTIFFQRMVILDSLLDCFDIDNRITKGLIKKEVKLIIKSKHPQLRGGWSYIPDFLELPPDADDLAMVIQLLSRTGGIELTSICDEALDILFKYNTCQDGSFDLWVIDKSDTLQHSREVDRYIEITKSGGSSPEVVGNMIYALTLYDIDKFKHQIEGGVRYLELLGLTHLKCRKLNAI</sequence>
<name>A0A2A2HSD4_9EURY</name>
<organism evidence="1 2">
    <name type="scientific">Methanosarcina spelaei</name>
    <dbReference type="NCBI Taxonomy" id="1036679"/>
    <lineage>
        <taxon>Archaea</taxon>
        <taxon>Methanobacteriati</taxon>
        <taxon>Methanobacteriota</taxon>
        <taxon>Stenosarchaea group</taxon>
        <taxon>Methanomicrobia</taxon>
        <taxon>Methanosarcinales</taxon>
        <taxon>Methanosarcinaceae</taxon>
        <taxon>Methanosarcina</taxon>
    </lineage>
</organism>
<dbReference type="Proteomes" id="UP000218164">
    <property type="component" value="Unassembled WGS sequence"/>
</dbReference>
<dbReference type="InterPro" id="IPR008930">
    <property type="entry name" value="Terpenoid_cyclase/PrenylTrfase"/>
</dbReference>
<protein>
    <submittedName>
        <fullName evidence="1">Uncharacterized protein</fullName>
    </submittedName>
</protein>
<evidence type="ECO:0000313" key="2">
    <source>
        <dbReference type="Proteomes" id="UP000218164"/>
    </source>
</evidence>
<accession>A0A2A2HSD4</accession>
<reference evidence="1 2" key="1">
    <citation type="journal article" date="2017" name="BMC Genomics">
        <title>Genomic analysis of methanogenic archaea reveals a shift towards energy conservation.</title>
        <authorList>
            <person name="Gilmore S.P."/>
            <person name="Henske J.K."/>
            <person name="Sexton J.A."/>
            <person name="Solomon K.V."/>
            <person name="Seppala S."/>
            <person name="Yoo J.I."/>
            <person name="Huyett L.M."/>
            <person name="Pressman A."/>
            <person name="Cogan J.Z."/>
            <person name="Kivenson V."/>
            <person name="Peng X."/>
            <person name="Tan Y."/>
            <person name="Valentine D.L."/>
            <person name="O'Malley M.A."/>
        </authorList>
    </citation>
    <scope>NUCLEOTIDE SEQUENCE [LARGE SCALE GENOMIC DNA]</scope>
    <source>
        <strain evidence="1 2">MC-15</strain>
    </source>
</reference>
<evidence type="ECO:0000313" key="1">
    <source>
        <dbReference type="EMBL" id="PAV12419.1"/>
    </source>
</evidence>
<dbReference type="EMBL" id="LMVP01000250">
    <property type="protein sequence ID" value="PAV12419.1"/>
    <property type="molecule type" value="Genomic_DNA"/>
</dbReference>
<comment type="caution">
    <text evidence="1">The sequence shown here is derived from an EMBL/GenBank/DDBJ whole genome shotgun (WGS) entry which is preliminary data.</text>
</comment>
<gene>
    <name evidence="1" type="ORF">ASJ81_20450</name>
</gene>
<dbReference type="SUPFAM" id="SSF48239">
    <property type="entry name" value="Terpenoid cyclases/Protein prenyltransferases"/>
    <property type="match status" value="1"/>
</dbReference>
<dbReference type="AlphaFoldDB" id="A0A2A2HSD4"/>
<dbReference type="Gene3D" id="1.50.10.20">
    <property type="match status" value="1"/>
</dbReference>
<proteinExistence type="predicted"/>